<keyword evidence="1" id="KW-0732">Signal</keyword>
<sequence>MIKRTLVFALLLATSQSNAMQCNVDLKNGIRVNDQSVEVNQSDGKKAVFDEQGNLSIAGYKMVLDEEQKKALEGYRSKINDNIVKAQDMTKSGLELVDNIIADVSSSFKIEGSLDGVKKSVHQFYSDIEARYQDKGDLILPANLLSDWQKNGTEELSRLTDLIDKEFTTDIFEAMSTKMNKEGGLNLSELATTMSELKARVSKDFADHQKDIEDQAKKMCESLQDSAKAEQDLHQKIPELASYSIFNLEKKQ</sequence>
<dbReference type="RefSeq" id="WP_009601916.1">
    <property type="nucleotide sequence ID" value="NZ_AEIU01000081.1"/>
</dbReference>
<reference evidence="2 3" key="1">
    <citation type="journal article" date="2012" name="Int. J. Syst. Evol. Microbiol.">
        <title>Vibrio caribbeanicus sp. nov., isolated from the marine sponge Scleritoderma cyanea.</title>
        <authorList>
            <person name="Hoffmann M."/>
            <person name="Monday S.R."/>
            <person name="Allard M.W."/>
            <person name="Strain E.A."/>
            <person name="Whittaker P."/>
            <person name="Naum M."/>
            <person name="McCarthy P.J."/>
            <person name="Lopez J.V."/>
            <person name="Fischer M."/>
            <person name="Brown E.W."/>
        </authorList>
    </citation>
    <scope>NUCLEOTIDE SEQUENCE [LARGE SCALE GENOMIC DNA]</scope>
    <source>
        <strain evidence="2 3">ATCC BAA-2122</strain>
    </source>
</reference>
<dbReference type="Pfam" id="PF11101">
    <property type="entry name" value="DUF2884"/>
    <property type="match status" value="1"/>
</dbReference>
<gene>
    <name evidence="2" type="ORF">VIBC2010_14264</name>
</gene>
<dbReference type="eggNOG" id="ENOG502Z7W2">
    <property type="taxonomic scope" value="Bacteria"/>
</dbReference>
<dbReference type="AlphaFoldDB" id="E3BLH2"/>
<evidence type="ECO:0008006" key="4">
    <source>
        <dbReference type="Google" id="ProtNLM"/>
    </source>
</evidence>
<dbReference type="Proteomes" id="UP000002943">
    <property type="component" value="Unassembled WGS sequence"/>
</dbReference>
<evidence type="ECO:0000313" key="3">
    <source>
        <dbReference type="Proteomes" id="UP000002943"/>
    </source>
</evidence>
<dbReference type="STRING" id="796620.VIBC2010_14264"/>
<evidence type="ECO:0000256" key="1">
    <source>
        <dbReference type="SAM" id="SignalP"/>
    </source>
</evidence>
<accession>E3BLH2</accession>
<dbReference type="OrthoDB" id="5904592at2"/>
<comment type="caution">
    <text evidence="2">The sequence shown here is derived from an EMBL/GenBank/DDBJ whole genome shotgun (WGS) entry which is preliminary data.</text>
</comment>
<feature type="chain" id="PRO_5003167472" description="Methyl-accepting chemotaxis protein" evidence="1">
    <location>
        <begin position="20"/>
        <end position="252"/>
    </location>
</feature>
<evidence type="ECO:0000313" key="2">
    <source>
        <dbReference type="EMBL" id="EFP96054.1"/>
    </source>
</evidence>
<organism evidence="2 3">
    <name type="scientific">Vibrio caribbeanicus ATCC BAA-2122</name>
    <dbReference type="NCBI Taxonomy" id="796620"/>
    <lineage>
        <taxon>Bacteria</taxon>
        <taxon>Pseudomonadati</taxon>
        <taxon>Pseudomonadota</taxon>
        <taxon>Gammaproteobacteria</taxon>
        <taxon>Vibrionales</taxon>
        <taxon>Vibrionaceae</taxon>
        <taxon>Vibrio</taxon>
    </lineage>
</organism>
<dbReference type="InterPro" id="IPR021307">
    <property type="entry name" value="DUF2884"/>
</dbReference>
<name>E3BLH2_9VIBR</name>
<dbReference type="EMBL" id="AEIU01000081">
    <property type="protein sequence ID" value="EFP96054.1"/>
    <property type="molecule type" value="Genomic_DNA"/>
</dbReference>
<proteinExistence type="predicted"/>
<keyword evidence="3" id="KW-1185">Reference proteome</keyword>
<feature type="signal peptide" evidence="1">
    <location>
        <begin position="1"/>
        <end position="19"/>
    </location>
</feature>
<protein>
    <recommendedName>
        <fullName evidence="4">Methyl-accepting chemotaxis protein</fullName>
    </recommendedName>
</protein>